<gene>
    <name evidence="9" type="ORF">VNO77_23155</name>
</gene>
<name>A0AAN9L4U3_CANGL</name>
<dbReference type="PANTHER" id="PTHR12919">
    <property type="entry name" value="30S RIBOSOMAL PROTEIN S16"/>
    <property type="match status" value="1"/>
</dbReference>
<dbReference type="SUPFAM" id="SSF54565">
    <property type="entry name" value="Ribosomal protein S16"/>
    <property type="match status" value="1"/>
</dbReference>
<dbReference type="NCBIfam" id="TIGR00002">
    <property type="entry name" value="S16"/>
    <property type="match status" value="1"/>
</dbReference>
<proteinExistence type="inferred from homology"/>
<accession>A0AAN9L4U3</accession>
<dbReference type="AlphaFoldDB" id="A0AAN9L4U3"/>
<dbReference type="GO" id="GO:0015935">
    <property type="term" value="C:small ribosomal subunit"/>
    <property type="evidence" value="ECO:0007669"/>
    <property type="project" value="TreeGrafter"/>
</dbReference>
<dbReference type="PANTHER" id="PTHR12919:SF39">
    <property type="entry name" value="SMALL RIBOSOMAL SUBUNIT PROTEIN BS16M_BS16C"/>
    <property type="match status" value="1"/>
</dbReference>
<dbReference type="GO" id="GO:0032543">
    <property type="term" value="P:mitochondrial translation"/>
    <property type="evidence" value="ECO:0007669"/>
    <property type="project" value="TreeGrafter"/>
</dbReference>
<evidence type="ECO:0000313" key="9">
    <source>
        <dbReference type="EMBL" id="KAK7329011.1"/>
    </source>
</evidence>
<comment type="caution">
    <text evidence="9">The sequence shown here is derived from an EMBL/GenBank/DDBJ whole genome shotgun (WGS) entry which is preliminary data.</text>
</comment>
<evidence type="ECO:0000313" key="10">
    <source>
        <dbReference type="Proteomes" id="UP001367508"/>
    </source>
</evidence>
<dbReference type="GO" id="GO:0003735">
    <property type="term" value="F:structural constituent of ribosome"/>
    <property type="evidence" value="ECO:0007669"/>
    <property type="project" value="InterPro"/>
</dbReference>
<evidence type="ECO:0000256" key="3">
    <source>
        <dbReference type="ARBA" id="ARBA00022528"/>
    </source>
</evidence>
<comment type="similarity">
    <text evidence="2">Belongs to the bacterial ribosomal protein bS16 family.</text>
</comment>
<evidence type="ECO:0000256" key="4">
    <source>
        <dbReference type="ARBA" id="ARBA00022640"/>
    </source>
</evidence>
<evidence type="ECO:0000256" key="6">
    <source>
        <dbReference type="ARBA" id="ARBA00022980"/>
    </source>
</evidence>
<dbReference type="InterPro" id="IPR000307">
    <property type="entry name" value="Ribosomal_bS16"/>
</dbReference>
<evidence type="ECO:0008006" key="11">
    <source>
        <dbReference type="Google" id="ProtNLM"/>
    </source>
</evidence>
<keyword evidence="10" id="KW-1185">Reference proteome</keyword>
<keyword evidence="3" id="KW-0150">Chloroplast</keyword>
<feature type="compositionally biased region" description="Basic and acidic residues" evidence="8">
    <location>
        <begin position="174"/>
        <end position="185"/>
    </location>
</feature>
<evidence type="ECO:0000256" key="8">
    <source>
        <dbReference type="SAM" id="MobiDB-lite"/>
    </source>
</evidence>
<dbReference type="GO" id="GO:0005739">
    <property type="term" value="C:mitochondrion"/>
    <property type="evidence" value="ECO:0007669"/>
    <property type="project" value="GOC"/>
</dbReference>
<dbReference type="FunFam" id="3.30.1320.10:FF:000007">
    <property type="entry name" value="30S ribosomal protein S16"/>
    <property type="match status" value="1"/>
</dbReference>
<dbReference type="GO" id="GO:0009507">
    <property type="term" value="C:chloroplast"/>
    <property type="evidence" value="ECO:0007669"/>
    <property type="project" value="UniProtKB-SubCell"/>
</dbReference>
<evidence type="ECO:0000256" key="7">
    <source>
        <dbReference type="ARBA" id="ARBA00023274"/>
    </source>
</evidence>
<keyword evidence="4" id="KW-0934">Plastid</keyword>
<keyword evidence="5" id="KW-0809">Transit peptide</keyword>
<dbReference type="Pfam" id="PF00886">
    <property type="entry name" value="Ribosomal_S16"/>
    <property type="match status" value="1"/>
</dbReference>
<reference evidence="9 10" key="1">
    <citation type="submission" date="2024-01" db="EMBL/GenBank/DDBJ databases">
        <title>The genomes of 5 underutilized Papilionoideae crops provide insights into root nodulation and disease resistanc.</title>
        <authorList>
            <person name="Jiang F."/>
        </authorList>
    </citation>
    <scope>NUCLEOTIDE SEQUENCE [LARGE SCALE GENOMIC DNA]</scope>
    <source>
        <strain evidence="9">LVBAO_FW01</strain>
        <tissue evidence="9">Leaves</tissue>
    </source>
</reference>
<sequence>MPASSFWAKSKNDTNAETKHRLANKPRTLIATAKPRVSTRSLYDWVWRKENSKMVVRIRLSRFGCKNKPFYRVMAADSRSPRDGKHLEVLGYYNPLPGQDGGKRMGLNFERVKYWLSVGAQPSEPVERLLFRSGLLPPPPMVAMGRKGGPRDTRPVNALTGRVLNQEKPANSNSDDHEHDSPENS</sequence>
<dbReference type="Gene3D" id="3.30.1320.10">
    <property type="match status" value="1"/>
</dbReference>
<evidence type="ECO:0000256" key="2">
    <source>
        <dbReference type="ARBA" id="ARBA00006668"/>
    </source>
</evidence>
<keyword evidence="6" id="KW-0689">Ribosomal protein</keyword>
<organism evidence="9 10">
    <name type="scientific">Canavalia gladiata</name>
    <name type="common">Sword bean</name>
    <name type="synonym">Dolichos gladiatus</name>
    <dbReference type="NCBI Taxonomy" id="3824"/>
    <lineage>
        <taxon>Eukaryota</taxon>
        <taxon>Viridiplantae</taxon>
        <taxon>Streptophyta</taxon>
        <taxon>Embryophyta</taxon>
        <taxon>Tracheophyta</taxon>
        <taxon>Spermatophyta</taxon>
        <taxon>Magnoliopsida</taxon>
        <taxon>eudicotyledons</taxon>
        <taxon>Gunneridae</taxon>
        <taxon>Pentapetalae</taxon>
        <taxon>rosids</taxon>
        <taxon>fabids</taxon>
        <taxon>Fabales</taxon>
        <taxon>Fabaceae</taxon>
        <taxon>Papilionoideae</taxon>
        <taxon>50 kb inversion clade</taxon>
        <taxon>NPAAA clade</taxon>
        <taxon>indigoferoid/millettioid clade</taxon>
        <taxon>Phaseoleae</taxon>
        <taxon>Canavalia</taxon>
    </lineage>
</organism>
<keyword evidence="7" id="KW-0687">Ribonucleoprotein</keyword>
<evidence type="ECO:0000256" key="5">
    <source>
        <dbReference type="ARBA" id="ARBA00022946"/>
    </source>
</evidence>
<dbReference type="InterPro" id="IPR023803">
    <property type="entry name" value="Ribosomal_bS16_dom_sf"/>
</dbReference>
<dbReference type="HAMAP" id="MF_00385">
    <property type="entry name" value="Ribosomal_bS16"/>
    <property type="match status" value="1"/>
</dbReference>
<dbReference type="Proteomes" id="UP001367508">
    <property type="component" value="Unassembled WGS sequence"/>
</dbReference>
<protein>
    <recommendedName>
        <fullName evidence="11">Mitochondrial ribosomal protein S16</fullName>
    </recommendedName>
</protein>
<feature type="region of interest" description="Disordered" evidence="8">
    <location>
        <begin position="139"/>
        <end position="185"/>
    </location>
</feature>
<comment type="subcellular location">
    <subcellularLocation>
        <location evidence="1">Plastid</location>
        <location evidence="1">Chloroplast</location>
    </subcellularLocation>
</comment>
<dbReference type="EMBL" id="JAYMYQ010000005">
    <property type="protein sequence ID" value="KAK7329011.1"/>
    <property type="molecule type" value="Genomic_DNA"/>
</dbReference>
<evidence type="ECO:0000256" key="1">
    <source>
        <dbReference type="ARBA" id="ARBA00004229"/>
    </source>
</evidence>